<comment type="caution">
    <text evidence="8">The sequence shown here is derived from an EMBL/GenBank/DDBJ whole genome shotgun (WGS) entry which is preliminary data.</text>
</comment>
<evidence type="ECO:0000313" key="7">
    <source>
        <dbReference type="EMBL" id="CAF0743704.1"/>
    </source>
</evidence>
<dbReference type="Proteomes" id="UP000682733">
    <property type="component" value="Unassembled WGS sequence"/>
</dbReference>
<evidence type="ECO:0000256" key="1">
    <source>
        <dbReference type="ARBA" id="ARBA00009558"/>
    </source>
</evidence>
<comment type="similarity">
    <text evidence="1 6">Belongs to the Arg-specific ADP-ribosyltransferase family.</text>
</comment>
<dbReference type="Gene3D" id="3.90.176.10">
    <property type="entry name" value="Toxin ADP-ribosyltransferase, Chain A, domain 1"/>
    <property type="match status" value="1"/>
</dbReference>
<dbReference type="EMBL" id="CAJOBA010000303">
    <property type="protein sequence ID" value="CAF3521493.1"/>
    <property type="molecule type" value="Genomic_DNA"/>
</dbReference>
<proteinExistence type="inferred from homology"/>
<dbReference type="EC" id="2.4.2.31" evidence="6"/>
<dbReference type="Pfam" id="PF01129">
    <property type="entry name" value="ART"/>
    <property type="match status" value="1"/>
</dbReference>
<dbReference type="PROSITE" id="PS51996">
    <property type="entry name" value="TR_MART"/>
    <property type="match status" value="1"/>
</dbReference>
<organism evidence="8 9">
    <name type="scientific">Didymodactylos carnosus</name>
    <dbReference type="NCBI Taxonomy" id="1234261"/>
    <lineage>
        <taxon>Eukaryota</taxon>
        <taxon>Metazoa</taxon>
        <taxon>Spiralia</taxon>
        <taxon>Gnathifera</taxon>
        <taxon>Rotifera</taxon>
        <taxon>Eurotatoria</taxon>
        <taxon>Bdelloidea</taxon>
        <taxon>Philodinida</taxon>
        <taxon>Philodinidae</taxon>
        <taxon>Didymodactylos</taxon>
    </lineage>
</organism>
<dbReference type="GO" id="GO:0016779">
    <property type="term" value="F:nucleotidyltransferase activity"/>
    <property type="evidence" value="ECO:0007669"/>
    <property type="project" value="UniProtKB-KW"/>
</dbReference>
<evidence type="ECO:0000256" key="4">
    <source>
        <dbReference type="ARBA" id="ARBA00022695"/>
    </source>
</evidence>
<name>A0A8S2GHQ7_9BILA</name>
<gene>
    <name evidence="7" type="ORF">OVA965_LOCUS1596</name>
    <name evidence="8" type="ORF">TMI583_LOCUS1596</name>
</gene>
<protein>
    <recommendedName>
        <fullName evidence="6">NAD(P)(+)--arginine ADP-ribosyltransferase</fullName>
        <ecNumber evidence="6">2.4.2.31</ecNumber>
    </recommendedName>
    <alternativeName>
        <fullName evidence="6">Mono(ADP-ribosyl)transferase</fullName>
    </alternativeName>
</protein>
<dbReference type="SUPFAM" id="SSF56399">
    <property type="entry name" value="ADP-ribosylation"/>
    <property type="match status" value="1"/>
</dbReference>
<keyword evidence="2 6" id="KW-0328">Glycosyltransferase</keyword>
<sequence>MATSVVNFDDDKCVSKTHLRYFDIGHVSLQHLLPIDGYQNFPLLQLEDAVESVQLLINDIKTKALIAKKNCQQPKGNLTSNESAAIQLYTMEWYPRDQCLYVMLNKTLRSKERDQLKPWFPYLKLLMTALWKIPSIQCTVWRGIHGSNLSDEYDEGQCYTWWNVSSCTDSLTLMKSPTFLGDKGLRTLFNIECKQGKAIQTHSYFKEESEVLLMPRFYFKVTDEFRSGDGLNIIHLCETTPDYELIKPPFPNQTPLTLPSMVQAQLQGSSFSVGFRFRRANKTQSTWCYVRNNFADRVTFDNPQYIKVTDHKHAPNPDEMIAMKLKSEIIECTATSKDPLIMVEKLQAALVKITKRSAYEYMDE</sequence>
<evidence type="ECO:0000313" key="8">
    <source>
        <dbReference type="EMBL" id="CAF3521493.1"/>
    </source>
</evidence>
<dbReference type="AlphaFoldDB" id="A0A8S2GHQ7"/>
<evidence type="ECO:0000313" key="9">
    <source>
        <dbReference type="Proteomes" id="UP000682733"/>
    </source>
</evidence>
<reference evidence="8" key="1">
    <citation type="submission" date="2021-02" db="EMBL/GenBank/DDBJ databases">
        <authorList>
            <person name="Nowell W R."/>
        </authorList>
    </citation>
    <scope>NUCLEOTIDE SEQUENCE</scope>
</reference>
<keyword evidence="3 6" id="KW-0808">Transferase</keyword>
<dbReference type="Proteomes" id="UP000677228">
    <property type="component" value="Unassembled WGS sequence"/>
</dbReference>
<keyword evidence="6" id="KW-0520">NAD</keyword>
<keyword evidence="4" id="KW-0548">Nucleotidyltransferase</keyword>
<dbReference type="EMBL" id="CAJNOK010000303">
    <property type="protein sequence ID" value="CAF0743704.1"/>
    <property type="molecule type" value="Genomic_DNA"/>
</dbReference>
<accession>A0A8S2GHQ7</accession>
<dbReference type="GO" id="GO:0106274">
    <property type="term" value="F:NAD+-protein-arginine ADP-ribosyltransferase activity"/>
    <property type="evidence" value="ECO:0007669"/>
    <property type="project" value="UniProtKB-EC"/>
</dbReference>
<evidence type="ECO:0000256" key="2">
    <source>
        <dbReference type="ARBA" id="ARBA00022676"/>
    </source>
</evidence>
<evidence type="ECO:0000256" key="5">
    <source>
        <dbReference type="ARBA" id="ARBA00047597"/>
    </source>
</evidence>
<keyword evidence="6" id="KW-0521">NADP</keyword>
<comment type="catalytic activity">
    <reaction evidence="5 6">
        <text>L-arginyl-[protein] + NAD(+) = N(omega)-(ADP-D-ribosyl)-L-arginyl-[protein] + nicotinamide + H(+)</text>
        <dbReference type="Rhea" id="RHEA:19149"/>
        <dbReference type="Rhea" id="RHEA-COMP:10532"/>
        <dbReference type="Rhea" id="RHEA-COMP:15087"/>
        <dbReference type="ChEBI" id="CHEBI:15378"/>
        <dbReference type="ChEBI" id="CHEBI:17154"/>
        <dbReference type="ChEBI" id="CHEBI:29965"/>
        <dbReference type="ChEBI" id="CHEBI:57540"/>
        <dbReference type="ChEBI" id="CHEBI:142554"/>
        <dbReference type="EC" id="2.4.2.31"/>
    </reaction>
</comment>
<evidence type="ECO:0000256" key="3">
    <source>
        <dbReference type="ARBA" id="ARBA00022679"/>
    </source>
</evidence>
<dbReference type="InterPro" id="IPR000768">
    <property type="entry name" value="ART"/>
</dbReference>
<evidence type="ECO:0000256" key="6">
    <source>
        <dbReference type="RuleBase" id="RU361228"/>
    </source>
</evidence>